<proteinExistence type="predicted"/>
<dbReference type="AlphaFoldDB" id="A0AAW5JNZ3"/>
<protein>
    <submittedName>
        <fullName evidence="1">Methionine synthase</fullName>
    </submittedName>
</protein>
<dbReference type="InterPro" id="IPR037010">
    <property type="entry name" value="VitB12-dep_Met_synth_activ_sf"/>
</dbReference>
<dbReference type="SUPFAM" id="SSF56507">
    <property type="entry name" value="Methionine synthase activation domain-like"/>
    <property type="match status" value="1"/>
</dbReference>
<comment type="caution">
    <text evidence="1">The sequence shown here is derived from an EMBL/GenBank/DDBJ whole genome shotgun (WGS) entry which is preliminary data.</text>
</comment>
<dbReference type="GO" id="GO:0008705">
    <property type="term" value="F:methionine synthase activity"/>
    <property type="evidence" value="ECO:0007669"/>
    <property type="project" value="InterPro"/>
</dbReference>
<accession>A0AAW5JNZ3</accession>
<dbReference type="RefSeq" id="WP_256303331.1">
    <property type="nucleotide sequence ID" value="NZ_JANFYS010000005.1"/>
</dbReference>
<gene>
    <name evidence="1" type="ORF">NE579_03830</name>
</gene>
<evidence type="ECO:0000313" key="2">
    <source>
        <dbReference type="Proteomes" id="UP001204562"/>
    </source>
</evidence>
<dbReference type="Gene3D" id="3.40.109.40">
    <property type="match status" value="1"/>
</dbReference>
<organism evidence="1 2">
    <name type="scientific">Intestinimonas massiliensis</name>
    <name type="common">ex Afouda et al. 2020</name>
    <dbReference type="NCBI Taxonomy" id="1673721"/>
    <lineage>
        <taxon>Bacteria</taxon>
        <taxon>Bacillati</taxon>
        <taxon>Bacillota</taxon>
        <taxon>Clostridia</taxon>
        <taxon>Eubacteriales</taxon>
        <taxon>Intestinimonas</taxon>
    </lineage>
</organism>
<sequence length="220" mass="23662">MDITLTHIPREEVLRYLGCPGTEDPATLALVEGCSARLLAAARPKWTYRIFGLAVQTDGVRLDCGLLLPGRDLAAHLRGCSRAALLAATLSAPVDALLRRAQAEDLAAAVALDCCATAAVEAVCDLAEAEIRARFPGCSFPFRFSPGYGDLPIELQDPILRLLDAPRRVGLCATDRHILTPRKSVTAVLGISDGEISPQKRGCASCTFRDRCKFQCKESI</sequence>
<dbReference type="EMBL" id="JANFYS010000005">
    <property type="protein sequence ID" value="MCQ4769599.1"/>
    <property type="molecule type" value="Genomic_DNA"/>
</dbReference>
<reference evidence="1" key="1">
    <citation type="submission" date="2022-06" db="EMBL/GenBank/DDBJ databases">
        <title>Isolation of gut microbiota from human fecal samples.</title>
        <authorList>
            <person name="Pamer E.G."/>
            <person name="Barat B."/>
            <person name="Waligurski E."/>
            <person name="Medina S."/>
            <person name="Paddock L."/>
            <person name="Mostad J."/>
        </authorList>
    </citation>
    <scope>NUCLEOTIDE SEQUENCE</scope>
    <source>
        <strain evidence="1">DFI.9.91</strain>
    </source>
</reference>
<dbReference type="Proteomes" id="UP001204562">
    <property type="component" value="Unassembled WGS sequence"/>
</dbReference>
<name>A0AAW5JNZ3_9FIRM</name>
<evidence type="ECO:0000313" key="1">
    <source>
        <dbReference type="EMBL" id="MCQ4769599.1"/>
    </source>
</evidence>